<dbReference type="GO" id="GO:0030313">
    <property type="term" value="C:cell envelope"/>
    <property type="evidence" value="ECO:0007669"/>
    <property type="project" value="TreeGrafter"/>
</dbReference>
<dbReference type="PANTHER" id="PTHR30097">
    <property type="entry name" value="CATION EFFLUX SYSTEM PROTEIN CUSB"/>
    <property type="match status" value="1"/>
</dbReference>
<accession>A0A381P7V4</accession>
<dbReference type="AlphaFoldDB" id="A0A381P7V4"/>
<evidence type="ECO:0008006" key="3">
    <source>
        <dbReference type="Google" id="ProtNLM"/>
    </source>
</evidence>
<dbReference type="InterPro" id="IPR051909">
    <property type="entry name" value="MFP_Cation_Efflux"/>
</dbReference>
<protein>
    <recommendedName>
        <fullName evidence="3">RND transporter</fullName>
    </recommendedName>
</protein>
<gene>
    <name evidence="2" type="ORF">METZ01_LOCUS14577</name>
</gene>
<dbReference type="PANTHER" id="PTHR30097:SF4">
    <property type="entry name" value="SLR6042 PROTEIN"/>
    <property type="match status" value="1"/>
</dbReference>
<dbReference type="EMBL" id="UINC01000821">
    <property type="protein sequence ID" value="SUZ61723.1"/>
    <property type="molecule type" value="Genomic_DNA"/>
</dbReference>
<sequence length="396" mass="42941">VALVGATVALRNLEPAAPAVDVATVWVDTVQHGTMIRQVRGPGTLVPEQMRWITALTAGRVEQIVVLPGTTIEENTVIVRMSNPDVDISLLQAQQSLNTAEANLIQTRSSLETQRLTQAGALAQLRTQLQNTEREHATNQRLFDTNPELVAATEFARTGDAVDELRERLLLNEEAAGLLKASAVDQVNAALLNIESLTDIVEFQRDRVTSLQVTAGVSGVLAELPLDEGQWVQSGATLARVVQPGRLKAEVRIPQTQAQDITAGQTAYIDTRNDTITGQVVRIDPSVQNGTVTIDVALPPDLPRSARPDLSVDGNVVIQRLDDVTYVGRPAYGQANQRVGMFKLVDDGQYAERVNVMLGASSVNEIEVIEGLVEGDIVILSDMSNWDGVDRVRLRD</sequence>
<dbReference type="GO" id="GO:0060003">
    <property type="term" value="P:copper ion export"/>
    <property type="evidence" value="ECO:0007669"/>
    <property type="project" value="TreeGrafter"/>
</dbReference>
<dbReference type="Gene3D" id="2.40.30.170">
    <property type="match status" value="1"/>
</dbReference>
<dbReference type="GO" id="GO:0015679">
    <property type="term" value="P:plasma membrane copper ion transport"/>
    <property type="evidence" value="ECO:0007669"/>
    <property type="project" value="TreeGrafter"/>
</dbReference>
<feature type="non-terminal residue" evidence="2">
    <location>
        <position position="1"/>
    </location>
</feature>
<dbReference type="Gene3D" id="2.40.420.20">
    <property type="match status" value="1"/>
</dbReference>
<organism evidence="2">
    <name type="scientific">marine metagenome</name>
    <dbReference type="NCBI Taxonomy" id="408172"/>
    <lineage>
        <taxon>unclassified sequences</taxon>
        <taxon>metagenomes</taxon>
        <taxon>ecological metagenomes</taxon>
    </lineage>
</organism>
<evidence type="ECO:0000256" key="1">
    <source>
        <dbReference type="ARBA" id="ARBA00022448"/>
    </source>
</evidence>
<evidence type="ECO:0000313" key="2">
    <source>
        <dbReference type="EMBL" id="SUZ61723.1"/>
    </source>
</evidence>
<name>A0A381P7V4_9ZZZZ</name>
<reference evidence="2" key="1">
    <citation type="submission" date="2018-05" db="EMBL/GenBank/DDBJ databases">
        <authorList>
            <person name="Lanie J.A."/>
            <person name="Ng W.-L."/>
            <person name="Kazmierczak K.M."/>
            <person name="Andrzejewski T.M."/>
            <person name="Davidsen T.M."/>
            <person name="Wayne K.J."/>
            <person name="Tettelin H."/>
            <person name="Glass J.I."/>
            <person name="Rusch D."/>
            <person name="Podicherti R."/>
            <person name="Tsui H.-C.T."/>
            <person name="Winkler M.E."/>
        </authorList>
    </citation>
    <scope>NUCLEOTIDE SEQUENCE</scope>
</reference>
<proteinExistence type="predicted"/>
<keyword evidence="1" id="KW-0813">Transport</keyword>